<keyword evidence="4 13" id="KW-0732">Signal</keyword>
<evidence type="ECO:0000256" key="8">
    <source>
        <dbReference type="ARBA" id="ARBA00023277"/>
    </source>
</evidence>
<comment type="catalytic activity">
    <reaction evidence="11">
        <text>[(1-&gt;4)-beta-D-glucosyl]n+m + reduced acceptor + O2 = 4-dehydro-beta-D-glucosyl-[(1-&gt;4)-beta-D-glucosyl]n-1 + [(1-&gt;4)-beta-D-glucosyl]m + acceptor + H2O.</text>
        <dbReference type="EC" id="1.14.99.56"/>
    </reaction>
</comment>
<evidence type="ECO:0000256" key="13">
    <source>
        <dbReference type="SAM" id="SignalP"/>
    </source>
</evidence>
<dbReference type="GO" id="GO:0005576">
    <property type="term" value="C:extracellular region"/>
    <property type="evidence" value="ECO:0007669"/>
    <property type="project" value="UniProtKB-SubCell"/>
</dbReference>
<evidence type="ECO:0000256" key="12">
    <source>
        <dbReference type="ARBA" id="ARBA00047174"/>
    </source>
</evidence>
<gene>
    <name evidence="15" type="ORF">BN1723_017437</name>
</gene>
<protein>
    <recommendedName>
        <fullName evidence="12">lytic cellulose monooxygenase (C4-dehydrogenating)</fullName>
        <ecNumber evidence="12">1.14.99.56</ecNumber>
    </recommendedName>
</protein>
<comment type="cofactor">
    <cofactor evidence="1">
        <name>Cu(2+)</name>
        <dbReference type="ChEBI" id="CHEBI:29036"/>
    </cofactor>
</comment>
<evidence type="ECO:0000313" key="15">
    <source>
        <dbReference type="EMBL" id="CRK15730.1"/>
    </source>
</evidence>
<evidence type="ECO:0000256" key="4">
    <source>
        <dbReference type="ARBA" id="ARBA00022729"/>
    </source>
</evidence>
<evidence type="ECO:0000256" key="5">
    <source>
        <dbReference type="ARBA" id="ARBA00023001"/>
    </source>
</evidence>
<dbReference type="InterPro" id="IPR049892">
    <property type="entry name" value="AA9"/>
</dbReference>
<dbReference type="GO" id="GO:0030245">
    <property type="term" value="P:cellulose catabolic process"/>
    <property type="evidence" value="ECO:0007669"/>
    <property type="project" value="UniProtKB-KW"/>
</dbReference>
<dbReference type="InterPro" id="IPR005103">
    <property type="entry name" value="AA9_LPMO"/>
</dbReference>
<feature type="non-terminal residue" evidence="15">
    <location>
        <position position="368"/>
    </location>
</feature>
<proteinExistence type="inferred from homology"/>
<evidence type="ECO:0000259" key="14">
    <source>
        <dbReference type="Pfam" id="PF03443"/>
    </source>
</evidence>
<evidence type="ECO:0000256" key="11">
    <source>
        <dbReference type="ARBA" id="ARBA00045077"/>
    </source>
</evidence>
<comment type="similarity">
    <text evidence="10">Belongs to the polysaccharide monooxygenase AA9 family.</text>
</comment>
<feature type="signal peptide" evidence="13">
    <location>
        <begin position="1"/>
        <end position="19"/>
    </location>
</feature>
<feature type="domain" description="Auxiliary Activity family 9 catalytic" evidence="14">
    <location>
        <begin position="18"/>
        <end position="223"/>
    </location>
</feature>
<keyword evidence="5" id="KW-0136">Cellulose degradation</keyword>
<evidence type="ECO:0000256" key="3">
    <source>
        <dbReference type="ARBA" id="ARBA00022525"/>
    </source>
</evidence>
<sequence length="368" mass="39167">MRFTVASALAMATTVSAHAQMYGIWVNGVDQGDGRKDYIRSPPNNSPVKDLTSPDLVCGPNGGTPVPSFAKAAAGDKPSFEWYHDNRDDDIIDGSHEGPLITYIAEYTETDGSGPIWTKIAEDGYTGGKWAVDKIKANHGKQDFTLPAGLAAGKYLVRQEIIAHHESDVAFASNPARGAQFYPSCVQLEVTEGGSAVPDEGFDFNTGYTSADPGIVFNLYSGYTSYTIPGPKVWTGAGSGSAPAPKPTTAAPVATTTAAPVTRTVRSLASAVGVTIFVYLLISNLETRLRLGDDGLASHPSRAGSSPARNPDCPGPALRHLRNLELNLTDTITYTKRCIKPVVTRSLDRDAVAQIDEPLLKTKTKIDL</sequence>
<feature type="chain" id="PRO_5002565735" description="lytic cellulose monooxygenase (C4-dehydrogenating)" evidence="13">
    <location>
        <begin position="20"/>
        <end position="368"/>
    </location>
</feature>
<comment type="subcellular location">
    <subcellularLocation>
        <location evidence="2">Secreted</location>
    </subcellularLocation>
</comment>
<evidence type="ECO:0000256" key="9">
    <source>
        <dbReference type="ARBA" id="ARBA00023326"/>
    </source>
</evidence>
<keyword evidence="8" id="KW-0119">Carbohydrate metabolism</keyword>
<dbReference type="CDD" id="cd21175">
    <property type="entry name" value="LPMO_AA9"/>
    <property type="match status" value="1"/>
</dbReference>
<evidence type="ECO:0000256" key="10">
    <source>
        <dbReference type="ARBA" id="ARBA00044502"/>
    </source>
</evidence>
<dbReference type="PANTHER" id="PTHR33353:SF17">
    <property type="entry name" value="ENDO-BETA-1,4-GLUCANASE D"/>
    <property type="match status" value="1"/>
</dbReference>
<dbReference type="Proteomes" id="UP000045706">
    <property type="component" value="Unassembled WGS sequence"/>
</dbReference>
<evidence type="ECO:0000256" key="6">
    <source>
        <dbReference type="ARBA" id="ARBA00023008"/>
    </source>
</evidence>
<evidence type="ECO:0000313" key="16">
    <source>
        <dbReference type="Proteomes" id="UP000045706"/>
    </source>
</evidence>
<name>A0A0G4L1X4_VERLO</name>
<dbReference type="EMBL" id="CVQI01006247">
    <property type="protein sequence ID" value="CRK15730.1"/>
    <property type="molecule type" value="Genomic_DNA"/>
</dbReference>
<organism evidence="15 16">
    <name type="scientific">Verticillium longisporum</name>
    <name type="common">Verticillium dahliae var. longisporum</name>
    <dbReference type="NCBI Taxonomy" id="100787"/>
    <lineage>
        <taxon>Eukaryota</taxon>
        <taxon>Fungi</taxon>
        <taxon>Dikarya</taxon>
        <taxon>Ascomycota</taxon>
        <taxon>Pezizomycotina</taxon>
        <taxon>Sordariomycetes</taxon>
        <taxon>Hypocreomycetidae</taxon>
        <taxon>Glomerellales</taxon>
        <taxon>Plectosphaerellaceae</taxon>
        <taxon>Verticillium</taxon>
    </lineage>
</organism>
<dbReference type="EC" id="1.14.99.56" evidence="12"/>
<reference evidence="16" key="1">
    <citation type="submission" date="2015-05" db="EMBL/GenBank/DDBJ databases">
        <authorList>
            <person name="Fogelqvist Johan"/>
        </authorList>
    </citation>
    <scope>NUCLEOTIDE SEQUENCE [LARGE SCALE GENOMIC DNA]</scope>
</reference>
<evidence type="ECO:0000256" key="7">
    <source>
        <dbReference type="ARBA" id="ARBA00023157"/>
    </source>
</evidence>
<dbReference type="Gene3D" id="2.70.50.70">
    <property type="match status" value="1"/>
</dbReference>
<dbReference type="PANTHER" id="PTHR33353">
    <property type="entry name" value="PUTATIVE (AFU_ORTHOLOGUE AFUA_1G12560)-RELATED"/>
    <property type="match status" value="1"/>
</dbReference>
<keyword evidence="7" id="KW-1015">Disulfide bond</keyword>
<keyword evidence="6" id="KW-0186">Copper</keyword>
<dbReference type="AlphaFoldDB" id="A0A0G4L1X4"/>
<evidence type="ECO:0000256" key="2">
    <source>
        <dbReference type="ARBA" id="ARBA00004613"/>
    </source>
</evidence>
<accession>A0A0G4L1X4</accession>
<dbReference type="Pfam" id="PF03443">
    <property type="entry name" value="AA9"/>
    <property type="match status" value="1"/>
</dbReference>
<keyword evidence="3" id="KW-0964">Secreted</keyword>
<evidence type="ECO:0000256" key="1">
    <source>
        <dbReference type="ARBA" id="ARBA00001973"/>
    </source>
</evidence>
<keyword evidence="9" id="KW-0624">Polysaccharide degradation</keyword>